<keyword evidence="2" id="KW-1003">Cell membrane</keyword>
<feature type="transmembrane region" description="Helical" evidence="6">
    <location>
        <begin position="714"/>
        <end position="733"/>
    </location>
</feature>
<feature type="transmembrane region" description="Helical" evidence="6">
    <location>
        <begin position="212"/>
        <end position="230"/>
    </location>
</feature>
<dbReference type="EMBL" id="NRSJ01000047">
    <property type="protein sequence ID" value="MBK1706644.1"/>
    <property type="molecule type" value="Genomic_DNA"/>
</dbReference>
<evidence type="ECO:0000256" key="5">
    <source>
        <dbReference type="ARBA" id="ARBA00023136"/>
    </source>
</evidence>
<feature type="transmembrane region" description="Helical" evidence="6">
    <location>
        <begin position="364"/>
        <end position="385"/>
    </location>
</feature>
<dbReference type="GO" id="GO:0005886">
    <property type="term" value="C:plasma membrane"/>
    <property type="evidence" value="ECO:0007669"/>
    <property type="project" value="UniProtKB-SubCell"/>
</dbReference>
<feature type="transmembrane region" description="Helical" evidence="6">
    <location>
        <begin position="237"/>
        <end position="257"/>
    </location>
</feature>
<dbReference type="Proteomes" id="UP001296776">
    <property type="component" value="Unassembled WGS sequence"/>
</dbReference>
<dbReference type="RefSeq" id="WP_200348112.1">
    <property type="nucleotide sequence ID" value="NZ_NRSJ01000047.1"/>
</dbReference>
<feature type="transmembrane region" description="Helical" evidence="6">
    <location>
        <begin position="263"/>
        <end position="284"/>
    </location>
</feature>
<dbReference type="Pfam" id="PF03176">
    <property type="entry name" value="MMPL"/>
    <property type="match status" value="1"/>
</dbReference>
<dbReference type="Gene3D" id="1.20.1640.10">
    <property type="entry name" value="Multidrug efflux transporter AcrB transmembrane domain"/>
    <property type="match status" value="2"/>
</dbReference>
<evidence type="ECO:0000256" key="4">
    <source>
        <dbReference type="ARBA" id="ARBA00022989"/>
    </source>
</evidence>
<keyword evidence="3 6" id="KW-0812">Transmembrane</keyword>
<dbReference type="PANTHER" id="PTHR33406">
    <property type="entry name" value="MEMBRANE PROTEIN MJ1562-RELATED"/>
    <property type="match status" value="1"/>
</dbReference>
<evidence type="ECO:0000259" key="7">
    <source>
        <dbReference type="Pfam" id="PF03176"/>
    </source>
</evidence>
<comment type="subcellular location">
    <subcellularLocation>
        <location evidence="1">Cell membrane</location>
        <topology evidence="1">Multi-pass membrane protein</topology>
    </subcellularLocation>
</comment>
<accession>A0AAJ0U7B8</accession>
<feature type="transmembrane region" description="Helical" evidence="6">
    <location>
        <begin position="745"/>
        <end position="774"/>
    </location>
</feature>
<feature type="domain" description="Membrane transport protein MMPL" evidence="7">
    <location>
        <begin position="557"/>
        <end position="774"/>
    </location>
</feature>
<feature type="transmembrane region" description="Helical" evidence="6">
    <location>
        <begin position="643"/>
        <end position="666"/>
    </location>
</feature>
<gene>
    <name evidence="8" type="ORF">CKO40_19365</name>
</gene>
<keyword evidence="9" id="KW-1185">Reference proteome</keyword>
<evidence type="ECO:0000256" key="2">
    <source>
        <dbReference type="ARBA" id="ARBA00022475"/>
    </source>
</evidence>
<dbReference type="InterPro" id="IPR004869">
    <property type="entry name" value="MMPL_dom"/>
</dbReference>
<evidence type="ECO:0000256" key="6">
    <source>
        <dbReference type="SAM" id="Phobius"/>
    </source>
</evidence>
<reference evidence="8" key="1">
    <citation type="submission" date="2017-08" db="EMBL/GenBank/DDBJ databases">
        <authorList>
            <person name="Imhoff J.F."/>
            <person name="Rahn T."/>
            <person name="Kuenzel S."/>
            <person name="Neulinger S.C."/>
        </authorList>
    </citation>
    <scope>NUCLEOTIDE SEQUENCE</scope>
    <source>
        <strain evidence="8">DSM 11080</strain>
    </source>
</reference>
<proteinExistence type="predicted"/>
<feature type="transmembrane region" description="Helical" evidence="6">
    <location>
        <begin position="418"/>
        <end position="436"/>
    </location>
</feature>
<name>A0AAJ0U7B8_9GAMM</name>
<feature type="transmembrane region" description="Helical" evidence="6">
    <location>
        <begin position="618"/>
        <end position="636"/>
    </location>
</feature>
<dbReference type="AlphaFoldDB" id="A0AAJ0U7B8"/>
<dbReference type="InterPro" id="IPR050545">
    <property type="entry name" value="Mycobact_MmpL"/>
</dbReference>
<keyword evidence="4 6" id="KW-1133">Transmembrane helix</keyword>
<sequence length="790" mass="85780">MLNPLRLPPVAALLILVVMAIAPLVAAALSLTINNSAEAYVPPQSPAAVFERELRERFPGDEVLVAAFAGEQLYGDAFLERLEQVVAVMQQHPLVERVLAPETLDHISGSVDGFQVEPLLDSAIRTRLTPAERRARLQADRFAPGLLVSDDGELIALAVRPHELENSLQRLEVEGAFLDALGQVGINDALVALSGQTPLDAAQLRATLRDSLIFVPATLLIGLALIAWLFRRWLALIAALAVMHAAVGTALLTLVLLGQPFTLVTAILPPLMVSLSVALLLHLYNALALVERGSGRHAGVGAVEGAGAEAAVADVAATVARSRRVERAWEAIHRPALFTALTTAAGLISLSMSEIPPVHALGQAAAVGVLMLYLLVAWVLPAIFARWDRGGWARPGRGINVLDAPVAWLRRLGMRRPLWVLLVTVGLLAAGAPRIADVEVESDLFRFFKADHPITQSNQLLTEKLSGVTALEVVFEAPSRGAFKELEQLRQIQGFREWVAGRDEVDRVTTMVDVIEEMHWGFHAEDPTNRRLPERGDLIAQYLFIYDGNDLWELVDRDFQTTRVLLNLNINGARQINATIAAIEDYLQQQPLGELDFQTAGFGRLFGDQEQLLIEGQIRGLLLAAGLIFVLMLVIWRSLSAALLCMVPNLSPILVIFIVMGLFGIWLDLATAMIAGVAVGIAVDDTIHVYYGYRRRRRAGRSPVWALARTFQHAGRAVVATTLILSAQFLILGTSQFLPTMEFGLLTALGLVTALLFDLLVLPALVMVTAGAWFRRSTAPASSPTGGQTE</sequence>
<evidence type="ECO:0000313" key="9">
    <source>
        <dbReference type="Proteomes" id="UP001296776"/>
    </source>
</evidence>
<reference evidence="8" key="2">
    <citation type="journal article" date="2020" name="Microorganisms">
        <title>Osmotic Adaptation and Compatible Solute Biosynthesis of Phototrophic Bacteria as Revealed from Genome Analyses.</title>
        <authorList>
            <person name="Imhoff J.F."/>
            <person name="Rahn T."/>
            <person name="Kunzel S."/>
            <person name="Keller A."/>
            <person name="Neulinger S.C."/>
        </authorList>
    </citation>
    <scope>NUCLEOTIDE SEQUENCE</scope>
    <source>
        <strain evidence="8">DSM 11080</strain>
    </source>
</reference>
<protein>
    <recommendedName>
        <fullName evidence="7">Membrane transport protein MMPL domain-containing protein</fullName>
    </recommendedName>
</protein>
<organism evidence="8 9">
    <name type="scientific">Halochromatium glycolicum</name>
    <dbReference type="NCBI Taxonomy" id="85075"/>
    <lineage>
        <taxon>Bacteria</taxon>
        <taxon>Pseudomonadati</taxon>
        <taxon>Pseudomonadota</taxon>
        <taxon>Gammaproteobacteria</taxon>
        <taxon>Chromatiales</taxon>
        <taxon>Chromatiaceae</taxon>
        <taxon>Halochromatium</taxon>
    </lineage>
</organism>
<evidence type="ECO:0000256" key="3">
    <source>
        <dbReference type="ARBA" id="ARBA00022692"/>
    </source>
</evidence>
<keyword evidence="5 6" id="KW-0472">Membrane</keyword>
<comment type="caution">
    <text evidence="8">The sequence shown here is derived from an EMBL/GenBank/DDBJ whole genome shotgun (WGS) entry which is preliminary data.</text>
</comment>
<feature type="transmembrane region" description="Helical" evidence="6">
    <location>
        <begin position="672"/>
        <end position="693"/>
    </location>
</feature>
<dbReference type="PANTHER" id="PTHR33406:SF12">
    <property type="entry name" value="BLR2997 PROTEIN"/>
    <property type="match status" value="1"/>
</dbReference>
<dbReference type="SUPFAM" id="SSF82866">
    <property type="entry name" value="Multidrug efflux transporter AcrB transmembrane domain"/>
    <property type="match status" value="2"/>
</dbReference>
<evidence type="ECO:0000313" key="8">
    <source>
        <dbReference type="EMBL" id="MBK1706644.1"/>
    </source>
</evidence>
<evidence type="ECO:0000256" key="1">
    <source>
        <dbReference type="ARBA" id="ARBA00004651"/>
    </source>
</evidence>